<feature type="compositionally biased region" description="Acidic residues" evidence="11">
    <location>
        <begin position="15"/>
        <end position="47"/>
    </location>
</feature>
<dbReference type="GO" id="GO:0005694">
    <property type="term" value="C:chromosome"/>
    <property type="evidence" value="ECO:0007669"/>
    <property type="project" value="UniProtKB-SubCell"/>
</dbReference>
<dbReference type="GO" id="GO:0003723">
    <property type="term" value="F:RNA binding"/>
    <property type="evidence" value="ECO:0007669"/>
    <property type="project" value="UniProtKB-KW"/>
</dbReference>
<reference evidence="18 19" key="1">
    <citation type="submission" date="2023-03" db="EMBL/GenBank/DDBJ databases">
        <title>High-quality genome of Scylla paramamosain provides insights in environmental adaptation.</title>
        <authorList>
            <person name="Zhang L."/>
        </authorList>
    </citation>
    <scope>NUCLEOTIDE SEQUENCE [LARGE SCALE GENOMIC DNA]</scope>
    <source>
        <strain evidence="18">LZ_2023a</strain>
        <tissue evidence="18">Muscle</tissue>
    </source>
</reference>
<dbReference type="InterPro" id="IPR035369">
    <property type="entry name" value="Nrap_D4"/>
</dbReference>
<evidence type="ECO:0000259" key="13">
    <source>
        <dbReference type="Pfam" id="PF17403"/>
    </source>
</evidence>
<dbReference type="Pfam" id="PF17404">
    <property type="entry name" value="Nrap_D3"/>
    <property type="match status" value="1"/>
</dbReference>
<evidence type="ECO:0000256" key="9">
    <source>
        <dbReference type="ARBA" id="ARBA00035020"/>
    </source>
</evidence>
<dbReference type="Pfam" id="PF17403">
    <property type="entry name" value="Nrap_D2"/>
    <property type="match status" value="1"/>
</dbReference>
<comment type="subcellular location">
    <subcellularLocation>
        <location evidence="1">Chromosome</location>
    </subcellularLocation>
    <subcellularLocation>
        <location evidence="2 10">Nucleus</location>
        <location evidence="2 10">Nucleolus</location>
    </subcellularLocation>
</comment>
<comment type="caution">
    <text evidence="18">The sequence shown here is derived from an EMBL/GenBank/DDBJ whole genome shotgun (WGS) entry which is preliminary data.</text>
</comment>
<protein>
    <recommendedName>
        <fullName evidence="4 10">Nucleolar protein 6</fullName>
    </recommendedName>
</protein>
<dbReference type="PANTHER" id="PTHR17972:SF0">
    <property type="entry name" value="NUCLEOLAR PROTEIN 6"/>
    <property type="match status" value="1"/>
</dbReference>
<evidence type="ECO:0000256" key="7">
    <source>
        <dbReference type="ARBA" id="ARBA00023242"/>
    </source>
</evidence>
<evidence type="ECO:0000256" key="11">
    <source>
        <dbReference type="SAM" id="MobiDB-lite"/>
    </source>
</evidence>
<keyword evidence="6 10" id="KW-0694">RNA-binding</keyword>
<dbReference type="FunFam" id="1.10.1410.10:FF:000006">
    <property type="entry name" value="Nucleolar protein 6"/>
    <property type="match status" value="1"/>
</dbReference>
<evidence type="ECO:0000313" key="18">
    <source>
        <dbReference type="EMBL" id="KAK8401854.1"/>
    </source>
</evidence>
<evidence type="ECO:0000256" key="5">
    <source>
        <dbReference type="ARBA" id="ARBA00022454"/>
    </source>
</evidence>
<dbReference type="Gene3D" id="1.10.1410.10">
    <property type="match status" value="2"/>
</dbReference>
<dbReference type="InterPro" id="IPR035367">
    <property type="entry name" value="Nrap_D2"/>
</dbReference>
<comment type="function">
    <text evidence="8">Part of the small subunit (SSU) processome, first precursor of the small eukaryotic ribosomal subunit. During the assembly of the SSU processome in the nucleolus, many ribosome biogenesis factors, an RNA chaperone and ribosomal proteins associate with the nascent pre-rRNA and work in concert to generate RNA folding, modifications, rearrangements and cleavage as well as targeted degradation of pre-ribosomal RNA by the RNA exosome.</text>
</comment>
<keyword evidence="19" id="KW-1185">Reference proteome</keyword>
<dbReference type="GO" id="GO:0034456">
    <property type="term" value="C:UTP-C complex"/>
    <property type="evidence" value="ECO:0007669"/>
    <property type="project" value="TreeGrafter"/>
</dbReference>
<dbReference type="FunFam" id="1.10.1410.10:FF:000005">
    <property type="entry name" value="Nucleolar protein 6"/>
    <property type="match status" value="1"/>
</dbReference>
<dbReference type="Pfam" id="PF03813">
    <property type="entry name" value="Nrap"/>
    <property type="match status" value="1"/>
</dbReference>
<dbReference type="PANTHER" id="PTHR17972">
    <property type="entry name" value="NUCLEOLAR RNA-ASSOCIATED PROTEIN"/>
    <property type="match status" value="1"/>
</dbReference>
<evidence type="ECO:0000256" key="8">
    <source>
        <dbReference type="ARBA" id="ARBA00035000"/>
    </source>
</evidence>
<evidence type="ECO:0000259" key="17">
    <source>
        <dbReference type="Pfam" id="PF17407"/>
    </source>
</evidence>
<dbReference type="InterPro" id="IPR005554">
    <property type="entry name" value="NOL6/Upt22"/>
</dbReference>
<comment type="subunit">
    <text evidence="9">Part of the small subunit (SSU) processome, composed of more than 70 proteins and the RNA chaperone small nucleolar RNA (snoRNA) U3.</text>
</comment>
<evidence type="ECO:0000259" key="12">
    <source>
        <dbReference type="Pfam" id="PF03813"/>
    </source>
</evidence>
<feature type="domain" description="Nrap protein" evidence="12">
    <location>
        <begin position="196"/>
        <end position="336"/>
    </location>
</feature>
<dbReference type="Gene3D" id="3.30.70.3030">
    <property type="match status" value="1"/>
</dbReference>
<gene>
    <name evidence="18" type="ORF">O3P69_001148</name>
</gene>
<accession>A0AAW0UNW8</accession>
<dbReference type="InterPro" id="IPR035368">
    <property type="entry name" value="Nrap_D3"/>
</dbReference>
<dbReference type="GO" id="GO:0006409">
    <property type="term" value="P:tRNA export from nucleus"/>
    <property type="evidence" value="ECO:0007669"/>
    <property type="project" value="TreeGrafter"/>
</dbReference>
<dbReference type="InterPro" id="IPR035371">
    <property type="entry name" value="Nrap_D6"/>
</dbReference>
<feature type="domain" description="Nrap protein" evidence="15">
    <location>
        <begin position="678"/>
        <end position="871"/>
    </location>
</feature>
<dbReference type="Pfam" id="PF17407">
    <property type="entry name" value="Nrap_D6"/>
    <property type="match status" value="1"/>
</dbReference>
<dbReference type="Pfam" id="PF17405">
    <property type="entry name" value="Nrap_D4"/>
    <property type="match status" value="1"/>
</dbReference>
<feature type="domain" description="Nrap protein" evidence="13">
    <location>
        <begin position="346"/>
        <end position="483"/>
    </location>
</feature>
<feature type="domain" description="Nrap protein" evidence="14">
    <location>
        <begin position="491"/>
        <end position="650"/>
    </location>
</feature>
<proteinExistence type="inferred from homology"/>
<evidence type="ECO:0000256" key="10">
    <source>
        <dbReference type="RuleBase" id="RU364032"/>
    </source>
</evidence>
<evidence type="ECO:0000256" key="4">
    <source>
        <dbReference type="ARBA" id="ARBA00016437"/>
    </source>
</evidence>
<dbReference type="GO" id="GO:0032545">
    <property type="term" value="C:CURI complex"/>
    <property type="evidence" value="ECO:0007669"/>
    <property type="project" value="TreeGrafter"/>
</dbReference>
<feature type="compositionally biased region" description="Basic and acidic residues" evidence="11">
    <location>
        <begin position="1"/>
        <end position="14"/>
    </location>
</feature>
<evidence type="ECO:0000259" key="14">
    <source>
        <dbReference type="Pfam" id="PF17404"/>
    </source>
</evidence>
<dbReference type="Proteomes" id="UP001487740">
    <property type="component" value="Unassembled WGS sequence"/>
</dbReference>
<feature type="domain" description="Nrap protein" evidence="16">
    <location>
        <begin position="874"/>
        <end position="1044"/>
    </location>
</feature>
<keyword evidence="5" id="KW-0158">Chromosome</keyword>
<dbReference type="GO" id="GO:0032040">
    <property type="term" value="C:small-subunit processome"/>
    <property type="evidence" value="ECO:0007669"/>
    <property type="project" value="TreeGrafter"/>
</dbReference>
<dbReference type="Pfam" id="PF17406">
    <property type="entry name" value="Nrap_D5"/>
    <property type="match status" value="1"/>
</dbReference>
<organism evidence="18 19">
    <name type="scientific">Scylla paramamosain</name>
    <name type="common">Mud crab</name>
    <dbReference type="NCBI Taxonomy" id="85552"/>
    <lineage>
        <taxon>Eukaryota</taxon>
        <taxon>Metazoa</taxon>
        <taxon>Ecdysozoa</taxon>
        <taxon>Arthropoda</taxon>
        <taxon>Crustacea</taxon>
        <taxon>Multicrustacea</taxon>
        <taxon>Malacostraca</taxon>
        <taxon>Eumalacostraca</taxon>
        <taxon>Eucarida</taxon>
        <taxon>Decapoda</taxon>
        <taxon>Pleocyemata</taxon>
        <taxon>Brachyura</taxon>
        <taxon>Eubrachyura</taxon>
        <taxon>Portunoidea</taxon>
        <taxon>Portunidae</taxon>
        <taxon>Portuninae</taxon>
        <taxon>Scylla</taxon>
    </lineage>
</organism>
<dbReference type="SUPFAM" id="SSF81631">
    <property type="entry name" value="PAP/OAS1 substrate-binding domain"/>
    <property type="match status" value="1"/>
</dbReference>
<dbReference type="InterPro" id="IPR035370">
    <property type="entry name" value="Nrap_D5"/>
</dbReference>
<keyword evidence="7 10" id="KW-0539">Nucleus</keyword>
<sequence length="1182" mass="134840">MKHKAGIDEVMDKDYESEDAGFDDDEEEEDVDEEEDDDNDDIDEEQDEQNKNNKRTQQEQGGKHTKHGKVKDSHTNLYKPPTMDELNMLRETQMLYHSNLFRMQMEELLAEVSVKEKRRQQFSQWLTKLSAHLTSLPEFSPIELNDNHKLARKGIHDPLLETMPKITGNITFAAPTKIEVVGSFASGTVTTVNPTIDVMMILPRKCVNASDWRNGRWLAKRIRYLSWVAKSLLDKTDIVQKQCWTTHLGVPCRPVLQITPSGDFGKKWKVNLYPVPDQESFKLTKFSPERSNLEPSWFFPGDTGAKYSGDEQPSTPHYNWACAVDVAMQQQQQLIMDCLGNKRNLTQGIQLIKIWLSQRDLDKGIGSFSGHMVTLFVIHLLQSHKINSQMSPYQVFRNAVLNIGSVDWTVKGINMCPTQDKTPSLDTFHQLYEVVFVDPSGLLNLAAMMITADFQRIQYESQLAIAFLNSSAADSFESLFIKKVEMFQMSDQFLCVRLKKKEGIKALSMKKSNHLQHTLDWLGDARRVLWSCMLAVLSEGLTERKTLIAPRRETSCVWQVDHPPPQHSWSLELGLVLDPASAWALLTKGPSAESPEAEHFKLFWGEQCSLRRFQDGSFHEAVLWGAPSLSQAQRRLIPEKICKDVLYRHCGIHEENVTYIAKQMEMILHWPEYKMAFEYATGEEATQQAIQAFDSLSRKLRSLDLPLKITAVQPKSDVNRHSRVFPPLAVAMPTSGQAVEVAGDHLLFSGHEGPSAVFKYAMEVIIFLEISGKWPDDLDAIQAIKAEFHSKMCDLLSKDNITAIVFPGFLQILWMGYFFRVQVCYLREIYLQRLVETPEGDWKEQETAAATQLELEIETLPRLTTALASIQADHPSFSGGVRLCKRWAAAQLLIPHIPSIAVELLVAYLYLNPAPYSPPHTPHAAFFRFLKLLERTDWKTTPILVNLNEEFSVEDVTELSRRFTSQRATLPDLFLVTPYDLHPVARSDIVGALDRRYKHASLWTKGSASLQILYRSKQLAEAALNFLNKNLLSSHMDIKTVFRPNFSDFDVTIELNTSELSRRFETLDWKPKKSFKLKQYEKKSGEVMPIVMFDVAQMYLQELQNAFGYLALFFYDEHGGEFIGVVWKPHALQMQELKIGGMEGHRLVGVKEVKQVPNLEAILEDFKVLGAGLVHEVQVKNT</sequence>
<comment type="similarity">
    <text evidence="3 10">Belongs to the NRAP family.</text>
</comment>
<dbReference type="InterPro" id="IPR035082">
    <property type="entry name" value="Nrap_D1"/>
</dbReference>
<evidence type="ECO:0000313" key="19">
    <source>
        <dbReference type="Proteomes" id="UP001487740"/>
    </source>
</evidence>
<evidence type="ECO:0000259" key="16">
    <source>
        <dbReference type="Pfam" id="PF17406"/>
    </source>
</evidence>
<dbReference type="GO" id="GO:0006364">
    <property type="term" value="P:rRNA processing"/>
    <property type="evidence" value="ECO:0007669"/>
    <property type="project" value="TreeGrafter"/>
</dbReference>
<name>A0AAW0UNW8_SCYPA</name>
<dbReference type="EMBL" id="JARAKH010000008">
    <property type="protein sequence ID" value="KAK8401854.1"/>
    <property type="molecule type" value="Genomic_DNA"/>
</dbReference>
<evidence type="ECO:0000259" key="15">
    <source>
        <dbReference type="Pfam" id="PF17405"/>
    </source>
</evidence>
<feature type="region of interest" description="Disordered" evidence="11">
    <location>
        <begin position="1"/>
        <end position="81"/>
    </location>
</feature>
<evidence type="ECO:0000256" key="3">
    <source>
        <dbReference type="ARBA" id="ARBA00006674"/>
    </source>
</evidence>
<evidence type="ECO:0000256" key="1">
    <source>
        <dbReference type="ARBA" id="ARBA00004286"/>
    </source>
</evidence>
<evidence type="ECO:0000256" key="2">
    <source>
        <dbReference type="ARBA" id="ARBA00004604"/>
    </source>
</evidence>
<dbReference type="AlphaFoldDB" id="A0AAW0UNW8"/>
<feature type="domain" description="Nrap protein" evidence="17">
    <location>
        <begin position="1047"/>
        <end position="1177"/>
    </location>
</feature>
<evidence type="ECO:0000256" key="6">
    <source>
        <dbReference type="ARBA" id="ARBA00022884"/>
    </source>
</evidence>